<dbReference type="Proteomes" id="UP000822688">
    <property type="component" value="Chromosome 6"/>
</dbReference>
<reference evidence="4 5" key="1">
    <citation type="submission" date="2020-06" db="EMBL/GenBank/DDBJ databases">
        <title>WGS assembly of Ceratodon purpureus strain R40.</title>
        <authorList>
            <person name="Carey S.B."/>
            <person name="Jenkins J."/>
            <person name="Shu S."/>
            <person name="Lovell J.T."/>
            <person name="Sreedasyam A."/>
            <person name="Maumus F."/>
            <person name="Tiley G.P."/>
            <person name="Fernandez-Pozo N."/>
            <person name="Barry K."/>
            <person name="Chen C."/>
            <person name="Wang M."/>
            <person name="Lipzen A."/>
            <person name="Daum C."/>
            <person name="Saski C.A."/>
            <person name="Payton A.C."/>
            <person name="Mcbreen J.C."/>
            <person name="Conrad R.E."/>
            <person name="Kollar L.M."/>
            <person name="Olsson S."/>
            <person name="Huttunen S."/>
            <person name="Landis J.B."/>
            <person name="Wickett N.J."/>
            <person name="Johnson M.G."/>
            <person name="Rensing S.A."/>
            <person name="Grimwood J."/>
            <person name="Schmutz J."/>
            <person name="Mcdaniel S.F."/>
        </authorList>
    </citation>
    <scope>NUCLEOTIDE SEQUENCE [LARGE SCALE GENOMIC DNA]</scope>
    <source>
        <strain evidence="4 5">R40</strain>
    </source>
</reference>
<protein>
    <recommendedName>
        <fullName evidence="3">Myb-like domain-containing protein</fullName>
    </recommendedName>
</protein>
<dbReference type="InterPro" id="IPR044822">
    <property type="entry name" value="Myb_DNA-bind_4"/>
</dbReference>
<feature type="coiled-coil region" evidence="1">
    <location>
        <begin position="382"/>
        <end position="416"/>
    </location>
</feature>
<dbReference type="AlphaFoldDB" id="A0A8T0HBF5"/>
<evidence type="ECO:0000256" key="2">
    <source>
        <dbReference type="SAM" id="MobiDB-lite"/>
    </source>
</evidence>
<gene>
    <name evidence="4" type="ORF">KC19_6G064500</name>
</gene>
<accession>A0A8T0HBF5</accession>
<name>A0A8T0HBF5_CERPU</name>
<dbReference type="InterPro" id="IPR001005">
    <property type="entry name" value="SANT/Myb"/>
</dbReference>
<keyword evidence="5" id="KW-1185">Reference proteome</keyword>
<evidence type="ECO:0000259" key="3">
    <source>
        <dbReference type="PROSITE" id="PS50090"/>
    </source>
</evidence>
<organism evidence="4 5">
    <name type="scientific">Ceratodon purpureus</name>
    <name type="common">Fire moss</name>
    <name type="synonym">Dicranum purpureum</name>
    <dbReference type="NCBI Taxonomy" id="3225"/>
    <lineage>
        <taxon>Eukaryota</taxon>
        <taxon>Viridiplantae</taxon>
        <taxon>Streptophyta</taxon>
        <taxon>Embryophyta</taxon>
        <taxon>Bryophyta</taxon>
        <taxon>Bryophytina</taxon>
        <taxon>Bryopsida</taxon>
        <taxon>Dicranidae</taxon>
        <taxon>Pseudoditrichales</taxon>
        <taxon>Ditrichaceae</taxon>
        <taxon>Ceratodon</taxon>
    </lineage>
</organism>
<feature type="region of interest" description="Disordered" evidence="2">
    <location>
        <begin position="243"/>
        <end position="267"/>
    </location>
</feature>
<dbReference type="Pfam" id="PF13837">
    <property type="entry name" value="Myb_DNA-bind_4"/>
    <property type="match status" value="1"/>
</dbReference>
<evidence type="ECO:0000256" key="1">
    <source>
        <dbReference type="SAM" id="Coils"/>
    </source>
</evidence>
<sequence length="469" mass="52764">MHSCVELGGQVMSSISWDYVFNESDQSPWFESPYGDPCVYLDDPLRSLYALDQTFSASGSASDSHLHGSSQEGVANVPSVDVSELPPLFNEDLPHTKLFLSYVEEHIKKYFLSVGDPVQSNEITSVEDHEESSKRHRSPNWIPEENLPFLELKEEAQEKGMGKPWNYISEGLRDRYNFDRSAKVCEDHWGTLLKGFKAIRKNESSRPCVSYWDMDNDERSRKKLPPTFLLEWYKMMEGIELAGKKKRPRSADHGGNQTSDRKYSGTKGFGATLEENSHLLKKLGPFIKRQIGDYVDSEVEGVGFRMTSNVTSKQEAILTSMIPHVKHQVEAAAISALELSILTGKFVGDEQDLITMLASDVGIRKIIKDALDSALQPVAFDLQALAQEEQKDQARLQAIEEQKRALDLEAKNIISKRRRGGRHDQRAQETSKRQVPRGKNYSTAGKIVPKFKGLRIAGDQGGVSILEDE</sequence>
<keyword evidence="1" id="KW-0175">Coiled coil</keyword>
<evidence type="ECO:0000313" key="4">
    <source>
        <dbReference type="EMBL" id="KAG0569101.1"/>
    </source>
</evidence>
<feature type="region of interest" description="Disordered" evidence="2">
    <location>
        <begin position="416"/>
        <end position="443"/>
    </location>
</feature>
<feature type="domain" description="Myb-like" evidence="3">
    <location>
        <begin position="133"/>
        <end position="193"/>
    </location>
</feature>
<feature type="compositionally biased region" description="Basic and acidic residues" evidence="2">
    <location>
        <begin position="422"/>
        <end position="432"/>
    </location>
</feature>
<evidence type="ECO:0000313" key="5">
    <source>
        <dbReference type="Proteomes" id="UP000822688"/>
    </source>
</evidence>
<dbReference type="PANTHER" id="PTHR33492:SF11">
    <property type="entry name" value="OS04G0670900 PROTEIN"/>
    <property type="match status" value="1"/>
</dbReference>
<dbReference type="EMBL" id="CM026427">
    <property type="protein sequence ID" value="KAG0569101.1"/>
    <property type="molecule type" value="Genomic_DNA"/>
</dbReference>
<proteinExistence type="predicted"/>
<comment type="caution">
    <text evidence="4">The sequence shown here is derived from an EMBL/GenBank/DDBJ whole genome shotgun (WGS) entry which is preliminary data.</text>
</comment>
<dbReference type="PANTHER" id="PTHR33492">
    <property type="entry name" value="OSJNBA0043A12.37 PROTEIN-RELATED"/>
    <property type="match status" value="1"/>
</dbReference>
<dbReference type="PROSITE" id="PS50090">
    <property type="entry name" value="MYB_LIKE"/>
    <property type="match status" value="1"/>
</dbReference>